<comment type="caution">
    <text evidence="1">The sequence shown here is derived from an EMBL/GenBank/DDBJ whole genome shotgun (WGS) entry which is preliminary data.</text>
</comment>
<dbReference type="PANTHER" id="PTHR30292">
    <property type="entry name" value="UNCHARACTERIZED PROTEIN YBGL-RELATED"/>
    <property type="match status" value="1"/>
</dbReference>
<dbReference type="PANTHER" id="PTHR30292:SF0">
    <property type="entry name" value="5-OXOPROLINASE SUBUNIT A"/>
    <property type="match status" value="1"/>
</dbReference>
<sequence length="240" mass="25016">MRTIDLNADMGELPGATGRASDREMLRYVTSANIACGFHAGDASTMRETAERCLELGVAIGAHPGLPDREGFGRRRLAVGAVEAADMVLYQTGALKALVEAAGGTLKHVKLHGALYHMATEDDALAMAVAQAIARFDGRLALFGLPDSAWSGAASACGLAFVTEGFADRAYLPDGRLMPRDREDAVHGNLDSVADQALALANGGRFGTICLHGDTPGAAEHARMVAETLRYAGIAVHSAG</sequence>
<dbReference type="InterPro" id="IPR005501">
    <property type="entry name" value="LamB/YcsF/PxpA-like"/>
</dbReference>
<keyword evidence="2" id="KW-1185">Reference proteome</keyword>
<dbReference type="NCBIfam" id="NF003814">
    <property type="entry name" value="PRK05406.1-3"/>
    <property type="match status" value="1"/>
</dbReference>
<dbReference type="CDD" id="cd10787">
    <property type="entry name" value="LamB_YcsF_like"/>
    <property type="match status" value="1"/>
</dbReference>
<dbReference type="RefSeq" id="WP_209750868.1">
    <property type="nucleotide sequence ID" value="NZ_JBHSMH010000024.1"/>
</dbReference>
<proteinExistence type="predicted"/>
<dbReference type="SUPFAM" id="SSF88713">
    <property type="entry name" value="Glycoside hydrolase/deacetylase"/>
    <property type="match status" value="1"/>
</dbReference>
<accession>A0ABW0LT29</accession>
<name>A0ABW0LT29_9BACL</name>
<evidence type="ECO:0000313" key="1">
    <source>
        <dbReference type="EMBL" id="MFC5469070.1"/>
    </source>
</evidence>
<evidence type="ECO:0000313" key="2">
    <source>
        <dbReference type="Proteomes" id="UP001596105"/>
    </source>
</evidence>
<reference evidence="2" key="1">
    <citation type="journal article" date="2019" name="Int. J. Syst. Evol. Microbiol.">
        <title>The Global Catalogue of Microorganisms (GCM) 10K type strain sequencing project: providing services to taxonomists for standard genome sequencing and annotation.</title>
        <authorList>
            <consortium name="The Broad Institute Genomics Platform"/>
            <consortium name="The Broad Institute Genome Sequencing Center for Infectious Disease"/>
            <person name="Wu L."/>
            <person name="Ma J."/>
        </authorList>
    </citation>
    <scope>NUCLEOTIDE SEQUENCE [LARGE SCALE GENOMIC DNA]</scope>
    <source>
        <strain evidence="2">CCUG 57113</strain>
    </source>
</reference>
<dbReference type="InterPro" id="IPR011330">
    <property type="entry name" value="Glyco_hydro/deAcase_b/a-brl"/>
</dbReference>
<dbReference type="EMBL" id="JBHSMH010000024">
    <property type="protein sequence ID" value="MFC5469070.1"/>
    <property type="molecule type" value="Genomic_DNA"/>
</dbReference>
<gene>
    <name evidence="1" type="ORF">ACFPPD_10075</name>
</gene>
<dbReference type="Proteomes" id="UP001596105">
    <property type="component" value="Unassembled WGS sequence"/>
</dbReference>
<protein>
    <submittedName>
        <fullName evidence="1">LamB/YcsF family protein</fullName>
    </submittedName>
</protein>
<organism evidence="1 2">
    <name type="scientific">Cohnella suwonensis</name>
    <dbReference type="NCBI Taxonomy" id="696072"/>
    <lineage>
        <taxon>Bacteria</taxon>
        <taxon>Bacillati</taxon>
        <taxon>Bacillota</taxon>
        <taxon>Bacilli</taxon>
        <taxon>Bacillales</taxon>
        <taxon>Paenibacillaceae</taxon>
        <taxon>Cohnella</taxon>
    </lineage>
</organism>
<dbReference type="Pfam" id="PF03746">
    <property type="entry name" value="LamB_YcsF"/>
    <property type="match status" value="1"/>
</dbReference>
<dbReference type="Gene3D" id="3.20.20.370">
    <property type="entry name" value="Glycoside hydrolase/deacetylase"/>
    <property type="match status" value="1"/>
</dbReference>